<sequence>MPDSSRASAAAVRSASSALAPQP</sequence>
<dbReference type="EMBL" id="GBRH01223658">
    <property type="protein sequence ID" value="JAD74237.1"/>
    <property type="molecule type" value="Transcribed_RNA"/>
</dbReference>
<accession>A0A0A9CRV7</accession>
<organism evidence="2">
    <name type="scientific">Arundo donax</name>
    <name type="common">Giant reed</name>
    <name type="synonym">Donax arundinaceus</name>
    <dbReference type="NCBI Taxonomy" id="35708"/>
    <lineage>
        <taxon>Eukaryota</taxon>
        <taxon>Viridiplantae</taxon>
        <taxon>Streptophyta</taxon>
        <taxon>Embryophyta</taxon>
        <taxon>Tracheophyta</taxon>
        <taxon>Spermatophyta</taxon>
        <taxon>Magnoliopsida</taxon>
        <taxon>Liliopsida</taxon>
        <taxon>Poales</taxon>
        <taxon>Poaceae</taxon>
        <taxon>PACMAD clade</taxon>
        <taxon>Arundinoideae</taxon>
        <taxon>Arundineae</taxon>
        <taxon>Arundo</taxon>
    </lineage>
</organism>
<evidence type="ECO:0000313" key="2">
    <source>
        <dbReference type="EMBL" id="JAD74237.1"/>
    </source>
</evidence>
<evidence type="ECO:0000256" key="1">
    <source>
        <dbReference type="SAM" id="MobiDB-lite"/>
    </source>
</evidence>
<proteinExistence type="predicted"/>
<feature type="region of interest" description="Disordered" evidence="1">
    <location>
        <begin position="1"/>
        <end position="23"/>
    </location>
</feature>
<reference evidence="2" key="2">
    <citation type="journal article" date="2015" name="Data Brief">
        <title>Shoot transcriptome of the giant reed, Arundo donax.</title>
        <authorList>
            <person name="Barrero R.A."/>
            <person name="Guerrero F.D."/>
            <person name="Moolhuijzen P."/>
            <person name="Goolsby J.A."/>
            <person name="Tidwell J."/>
            <person name="Bellgard S.E."/>
            <person name="Bellgard M.I."/>
        </authorList>
    </citation>
    <scope>NUCLEOTIDE SEQUENCE</scope>
    <source>
        <tissue evidence="2">Shoot tissue taken approximately 20 cm above the soil surface</tissue>
    </source>
</reference>
<name>A0A0A9CRV7_ARUDO</name>
<protein>
    <submittedName>
        <fullName evidence="2">Uncharacterized protein</fullName>
    </submittedName>
</protein>
<dbReference type="AlphaFoldDB" id="A0A0A9CRV7"/>
<reference evidence="2" key="1">
    <citation type="submission" date="2014-09" db="EMBL/GenBank/DDBJ databases">
        <authorList>
            <person name="Magalhaes I.L.F."/>
            <person name="Oliveira U."/>
            <person name="Santos F.R."/>
            <person name="Vidigal T.H.D.A."/>
            <person name="Brescovit A.D."/>
            <person name="Santos A.J."/>
        </authorList>
    </citation>
    <scope>NUCLEOTIDE SEQUENCE</scope>
    <source>
        <tissue evidence="2">Shoot tissue taken approximately 20 cm above the soil surface</tissue>
    </source>
</reference>